<dbReference type="GO" id="GO:0050135">
    <property type="term" value="F:NADP+ nucleosidase activity"/>
    <property type="evidence" value="ECO:0007669"/>
    <property type="project" value="InterPro"/>
</dbReference>
<organism evidence="2 3">
    <name type="scientific">Vibrio rotiferianus</name>
    <dbReference type="NCBI Taxonomy" id="190895"/>
    <lineage>
        <taxon>Bacteria</taxon>
        <taxon>Pseudomonadati</taxon>
        <taxon>Pseudomonadota</taxon>
        <taxon>Gammaproteobacteria</taxon>
        <taxon>Vibrionales</taxon>
        <taxon>Vibrionaceae</taxon>
        <taxon>Vibrio</taxon>
    </lineage>
</organism>
<protein>
    <submittedName>
        <fullName evidence="2">Nucleotide-binding protein</fullName>
    </submittedName>
</protein>
<evidence type="ECO:0000313" key="3">
    <source>
        <dbReference type="Proteomes" id="UP000572072"/>
    </source>
</evidence>
<gene>
    <name evidence="2" type="ORF">F0262_18570</name>
</gene>
<dbReference type="AlphaFoldDB" id="A0A7Y4E3C6"/>
<dbReference type="EMBL" id="VTYN01000023">
    <property type="protein sequence ID" value="NOH50050.1"/>
    <property type="molecule type" value="Genomic_DNA"/>
</dbReference>
<name>A0A7Y4E3C6_9VIBR</name>
<accession>A0A7Y4E3C6</accession>
<proteinExistence type="predicted"/>
<dbReference type="Pfam" id="PF10137">
    <property type="entry name" value="CAP12-PCTIR_TIR"/>
    <property type="match status" value="1"/>
</dbReference>
<evidence type="ECO:0000313" key="2">
    <source>
        <dbReference type="EMBL" id="NOH50050.1"/>
    </source>
</evidence>
<reference evidence="2 3" key="1">
    <citation type="submission" date="2019-08" db="EMBL/GenBank/DDBJ databases">
        <title>Draft genome sequencing and comparative genomics of hatchery-associated Vibrios.</title>
        <authorList>
            <person name="Kehlet-Delgado H."/>
            <person name="Mueller R.S."/>
        </authorList>
    </citation>
    <scope>NUCLEOTIDE SEQUENCE [LARGE SCALE GENOMIC DNA]</scope>
    <source>
        <strain evidence="2 3">00-78-3</strain>
    </source>
</reference>
<comment type="caution">
    <text evidence="2">The sequence shown here is derived from an EMBL/GenBank/DDBJ whole genome shotgun (WGS) entry which is preliminary data.</text>
</comment>
<sequence>MPFDDMLKDTITIKKTNGETVENVKCSVQKNRVYIQRSDILIEASDQIIRNMSNGGQEIYEVEDPGFHEGMGSIKAGYQMYVKKLDKLVDGDKNMDEDIIVNNKVFIVHGHDELAKVTLARFLDQVGLEPIILHEQASSSQTIIEKIESYSDVGYAIVLYTPCDIGSKSGGEPTPRARQNVVFEHGYFIGKLGRSKVSALVKGSLETPNDISGVVYIDLDDRGAWKLDLSRELRQAGFTIDLTKTM</sequence>
<feature type="domain" description="CD-NTase-associated protein 12/Pycsar effector protein TIR" evidence="1">
    <location>
        <begin position="104"/>
        <end position="220"/>
    </location>
</feature>
<dbReference type="Proteomes" id="UP000572072">
    <property type="component" value="Unassembled WGS sequence"/>
</dbReference>
<evidence type="ECO:0000259" key="1">
    <source>
        <dbReference type="Pfam" id="PF10137"/>
    </source>
</evidence>
<dbReference type="InterPro" id="IPR019302">
    <property type="entry name" value="CAP12/PCTIR_TIR_dom"/>
</dbReference>
<dbReference type="RefSeq" id="WP_171358783.1">
    <property type="nucleotide sequence ID" value="NZ_VTYN01000023.1"/>
</dbReference>